<dbReference type="Gene3D" id="3.10.180.10">
    <property type="entry name" value="2,3-Dihydroxybiphenyl 1,2-Dioxygenase, domain 1"/>
    <property type="match status" value="1"/>
</dbReference>
<dbReference type="GO" id="GO:0046677">
    <property type="term" value="P:response to antibiotic"/>
    <property type="evidence" value="ECO:0007669"/>
    <property type="project" value="UniProtKB-KW"/>
</dbReference>
<comment type="similarity">
    <text evidence="1">Belongs to the bleomycin resistance protein family.</text>
</comment>
<dbReference type="PROSITE" id="PS51819">
    <property type="entry name" value="VOC"/>
    <property type="match status" value="1"/>
</dbReference>
<dbReference type="SUPFAM" id="SSF54593">
    <property type="entry name" value="Glyoxalase/Bleomycin resistance protein/Dihydroxybiphenyl dioxygenase"/>
    <property type="match status" value="1"/>
</dbReference>
<dbReference type="InterPro" id="IPR000335">
    <property type="entry name" value="Bleomycin-R"/>
</dbReference>
<dbReference type="Pfam" id="PF00903">
    <property type="entry name" value="Glyoxalase"/>
    <property type="match status" value="1"/>
</dbReference>
<organism evidence="5 6">
    <name type="scientific">Peteryoungia ipomoeae</name>
    <dbReference type="NCBI Taxonomy" id="1210932"/>
    <lineage>
        <taxon>Bacteria</taxon>
        <taxon>Pseudomonadati</taxon>
        <taxon>Pseudomonadota</taxon>
        <taxon>Alphaproteobacteria</taxon>
        <taxon>Hyphomicrobiales</taxon>
        <taxon>Rhizobiaceae</taxon>
        <taxon>Peteryoungia</taxon>
    </lineage>
</organism>
<evidence type="ECO:0000256" key="3">
    <source>
        <dbReference type="ARBA" id="ARBA00023251"/>
    </source>
</evidence>
<dbReference type="InterPro" id="IPR029068">
    <property type="entry name" value="Glyas_Bleomycin-R_OHBP_Dase"/>
</dbReference>
<protein>
    <recommendedName>
        <fullName evidence="2">Bleomycin resistance protein</fullName>
    </recommendedName>
</protein>
<dbReference type="Proteomes" id="UP000308828">
    <property type="component" value="Unassembled WGS sequence"/>
</dbReference>
<dbReference type="InterPro" id="IPR004360">
    <property type="entry name" value="Glyas_Fos-R_dOase_dom"/>
</dbReference>
<comment type="caution">
    <text evidence="5">The sequence shown here is derived from an EMBL/GenBank/DDBJ whole genome shotgun (WGS) entry which is preliminary data.</text>
</comment>
<evidence type="ECO:0000313" key="6">
    <source>
        <dbReference type="Proteomes" id="UP000308828"/>
    </source>
</evidence>
<evidence type="ECO:0000313" key="5">
    <source>
        <dbReference type="EMBL" id="THV23138.1"/>
    </source>
</evidence>
<dbReference type="RefSeq" id="WP_136598581.1">
    <property type="nucleotide sequence ID" value="NZ_STGV01000003.1"/>
</dbReference>
<evidence type="ECO:0000256" key="2">
    <source>
        <dbReference type="ARBA" id="ARBA00021572"/>
    </source>
</evidence>
<feature type="domain" description="VOC" evidence="4">
    <location>
        <begin position="2"/>
        <end position="134"/>
    </location>
</feature>
<accession>A0A4S8NZR8</accession>
<dbReference type="CDD" id="cd08349">
    <property type="entry name" value="BLMA_like"/>
    <property type="match status" value="1"/>
</dbReference>
<proteinExistence type="inferred from homology"/>
<dbReference type="EMBL" id="STGV01000003">
    <property type="protein sequence ID" value="THV23138.1"/>
    <property type="molecule type" value="Genomic_DNA"/>
</dbReference>
<dbReference type="InterPro" id="IPR037523">
    <property type="entry name" value="VOC_core"/>
</dbReference>
<evidence type="ECO:0000259" key="4">
    <source>
        <dbReference type="PROSITE" id="PS51819"/>
    </source>
</evidence>
<keyword evidence="3" id="KW-0046">Antibiotic resistance</keyword>
<evidence type="ECO:0000256" key="1">
    <source>
        <dbReference type="ARBA" id="ARBA00011051"/>
    </source>
</evidence>
<dbReference type="AlphaFoldDB" id="A0A4S8NZR8"/>
<gene>
    <name evidence="5" type="ORF">FAA97_11045</name>
</gene>
<dbReference type="OrthoDB" id="284897at2"/>
<reference evidence="5 6" key="1">
    <citation type="submission" date="2019-04" db="EMBL/GenBank/DDBJ databases">
        <title>Genome sequence of strain shin9-1.</title>
        <authorList>
            <person name="Gao J."/>
            <person name="Sun J."/>
        </authorList>
    </citation>
    <scope>NUCLEOTIDE SEQUENCE [LARGE SCALE GENOMIC DNA]</scope>
    <source>
        <strain evidence="6">shin9-1</strain>
    </source>
</reference>
<sequence>MKTNALVPELAVSDWRTSRAFYCDLMGFDVVYERPEEGFSFLRLGDAQLMIDQIGLGRTFDLDGAALHRPFGRGLNLQIRIVDVQMILSRLASAKIELYLPLEENWYRRDDHHVGNRQFVVADPDGYLLRCFEDLGSR</sequence>
<name>A0A4S8NZR8_9HYPH</name>
<keyword evidence="6" id="KW-1185">Reference proteome</keyword>